<dbReference type="AlphaFoldDB" id="A0A0D3IVW9"/>
<reference evidence="1" key="2">
    <citation type="submission" date="2024-10" db="UniProtKB">
        <authorList>
            <consortium name="EnsemblProtists"/>
        </authorList>
    </citation>
    <scope>IDENTIFICATION</scope>
</reference>
<evidence type="ECO:0000313" key="1">
    <source>
        <dbReference type="EnsemblProtists" id="EOD15404"/>
    </source>
</evidence>
<evidence type="ECO:0000313" key="2">
    <source>
        <dbReference type="Proteomes" id="UP000013827"/>
    </source>
</evidence>
<reference evidence="2" key="1">
    <citation type="journal article" date="2013" name="Nature">
        <title>Pan genome of the phytoplankton Emiliania underpins its global distribution.</title>
        <authorList>
            <person name="Read B.A."/>
            <person name="Kegel J."/>
            <person name="Klute M.J."/>
            <person name="Kuo A."/>
            <person name="Lefebvre S.C."/>
            <person name="Maumus F."/>
            <person name="Mayer C."/>
            <person name="Miller J."/>
            <person name="Monier A."/>
            <person name="Salamov A."/>
            <person name="Young J."/>
            <person name="Aguilar M."/>
            <person name="Claverie J.M."/>
            <person name="Frickenhaus S."/>
            <person name="Gonzalez K."/>
            <person name="Herman E.K."/>
            <person name="Lin Y.C."/>
            <person name="Napier J."/>
            <person name="Ogata H."/>
            <person name="Sarno A.F."/>
            <person name="Shmutz J."/>
            <person name="Schroeder D."/>
            <person name="de Vargas C."/>
            <person name="Verret F."/>
            <person name="von Dassow P."/>
            <person name="Valentin K."/>
            <person name="Van de Peer Y."/>
            <person name="Wheeler G."/>
            <person name="Dacks J.B."/>
            <person name="Delwiche C.F."/>
            <person name="Dyhrman S.T."/>
            <person name="Glockner G."/>
            <person name="John U."/>
            <person name="Richards T."/>
            <person name="Worden A.Z."/>
            <person name="Zhang X."/>
            <person name="Grigoriev I.V."/>
            <person name="Allen A.E."/>
            <person name="Bidle K."/>
            <person name="Borodovsky M."/>
            <person name="Bowler C."/>
            <person name="Brownlee C."/>
            <person name="Cock J.M."/>
            <person name="Elias M."/>
            <person name="Gladyshev V.N."/>
            <person name="Groth M."/>
            <person name="Guda C."/>
            <person name="Hadaegh A."/>
            <person name="Iglesias-Rodriguez M.D."/>
            <person name="Jenkins J."/>
            <person name="Jones B.M."/>
            <person name="Lawson T."/>
            <person name="Leese F."/>
            <person name="Lindquist E."/>
            <person name="Lobanov A."/>
            <person name="Lomsadze A."/>
            <person name="Malik S.B."/>
            <person name="Marsh M.E."/>
            <person name="Mackinder L."/>
            <person name="Mock T."/>
            <person name="Mueller-Roeber B."/>
            <person name="Pagarete A."/>
            <person name="Parker M."/>
            <person name="Probert I."/>
            <person name="Quesneville H."/>
            <person name="Raines C."/>
            <person name="Rensing S.A."/>
            <person name="Riano-Pachon D.M."/>
            <person name="Richier S."/>
            <person name="Rokitta S."/>
            <person name="Shiraiwa Y."/>
            <person name="Soanes D.M."/>
            <person name="van der Giezen M."/>
            <person name="Wahlund T.M."/>
            <person name="Williams B."/>
            <person name="Wilson W."/>
            <person name="Wolfe G."/>
            <person name="Wurch L.L."/>
        </authorList>
    </citation>
    <scope>NUCLEOTIDE SEQUENCE</scope>
</reference>
<dbReference type="KEGG" id="ehx:EMIHUDRAFT_436825"/>
<dbReference type="GeneID" id="17261554"/>
<organism evidence="1 2">
    <name type="scientific">Emiliania huxleyi (strain CCMP1516)</name>
    <dbReference type="NCBI Taxonomy" id="280463"/>
    <lineage>
        <taxon>Eukaryota</taxon>
        <taxon>Haptista</taxon>
        <taxon>Haptophyta</taxon>
        <taxon>Prymnesiophyceae</taxon>
        <taxon>Isochrysidales</taxon>
        <taxon>Noelaerhabdaceae</taxon>
        <taxon>Emiliania</taxon>
    </lineage>
</organism>
<sequence>MSLAVFTSPSTPERGARMDEWLGAGGSGWCHVRLPPIHPESFDVEWNDAAEGRLAPVRVLNRTSRARLITMQPPWGRLDRDAEGGIGSAHKVACTMYHVLALECFAARCHPCVAHARFAAVFEDDAVFVPGTSPGTAAGFPALAAAAAAAAFDAHGVNKLHLAVQKVKAEGRNGSPNACTRLLETTSFAGGARLLRCPKFSDSHAYVIEHSQAVRVVTAYRLLLERDGRASGECVNPWYGDGCATDPGVLAAYFKQCDQLKGRRRSNGSCRGALLASAGDTWSLRHEKKQKYRVGLASTGTNVNVYPAIVRLRAAVSNETFLAEARRAGHALAGRGARSQ</sequence>
<protein>
    <submittedName>
        <fullName evidence="1">Uncharacterized protein</fullName>
    </submittedName>
</protein>
<keyword evidence="2" id="KW-1185">Reference proteome</keyword>
<name>A0A0D3IVW9_EMIH1</name>
<dbReference type="PaxDb" id="2903-EOD15404"/>
<dbReference type="RefSeq" id="XP_005767833.1">
    <property type="nucleotide sequence ID" value="XM_005767776.1"/>
</dbReference>
<dbReference type="HOGENOM" id="CLU_817431_0_0_1"/>
<dbReference type="EnsemblProtists" id="EOD15404">
    <property type="protein sequence ID" value="EOD15404"/>
    <property type="gene ID" value="EMIHUDRAFT_436825"/>
</dbReference>
<dbReference type="Proteomes" id="UP000013827">
    <property type="component" value="Unassembled WGS sequence"/>
</dbReference>
<proteinExistence type="predicted"/>
<accession>A0A0D3IVW9</accession>